<dbReference type="AlphaFoldDB" id="A0A284RR57"/>
<dbReference type="InterPro" id="IPR014030">
    <property type="entry name" value="Ketoacyl_synth_N"/>
</dbReference>
<accession>A0A284RR57</accession>
<keyword evidence="3" id="KW-1185">Reference proteome</keyword>
<dbReference type="InterPro" id="IPR016039">
    <property type="entry name" value="Thiolase-like"/>
</dbReference>
<protein>
    <recommendedName>
        <fullName evidence="1">Beta-ketoacyl synthase-like N-terminal domain-containing protein</fullName>
    </recommendedName>
</protein>
<dbReference type="Proteomes" id="UP000219338">
    <property type="component" value="Unassembled WGS sequence"/>
</dbReference>
<dbReference type="OrthoDB" id="329835at2759"/>
<sequence>METAYSADPTNVESAGSLAGYPYAAANEVSYHLDLRGPTIPTTTACSFTATTLYLAVQTLRTGDCEAAVVGGCQLNYTYVTSLDLVYLCFTGNNVGELFTVWKIGSSIAMEKSCPRMESFLSVATGSLATVSAK</sequence>
<dbReference type="STRING" id="47428.A0A284RR57"/>
<dbReference type="InterPro" id="IPR050091">
    <property type="entry name" value="PKS_NRPS_Biosynth_Enz"/>
</dbReference>
<dbReference type="SUPFAM" id="SSF53901">
    <property type="entry name" value="Thiolase-like"/>
    <property type="match status" value="1"/>
</dbReference>
<dbReference type="PANTHER" id="PTHR43775:SF29">
    <property type="entry name" value="ASPERFURANONE POLYKETIDE SYNTHASE AFOG-RELATED"/>
    <property type="match status" value="1"/>
</dbReference>
<dbReference type="GO" id="GO:0006633">
    <property type="term" value="P:fatty acid biosynthetic process"/>
    <property type="evidence" value="ECO:0007669"/>
    <property type="project" value="TreeGrafter"/>
</dbReference>
<feature type="domain" description="Beta-ketoacyl synthase-like N-terminal" evidence="1">
    <location>
        <begin position="20"/>
        <end position="81"/>
    </location>
</feature>
<proteinExistence type="predicted"/>
<dbReference type="Gene3D" id="3.40.47.10">
    <property type="match status" value="1"/>
</dbReference>
<reference evidence="3" key="1">
    <citation type="journal article" date="2017" name="Nat. Ecol. Evol.">
        <title>Genome expansion and lineage-specific genetic innovations in the forest pathogenic fungi Armillaria.</title>
        <authorList>
            <person name="Sipos G."/>
            <person name="Prasanna A.N."/>
            <person name="Walter M.C."/>
            <person name="O'Connor E."/>
            <person name="Balint B."/>
            <person name="Krizsan K."/>
            <person name="Kiss B."/>
            <person name="Hess J."/>
            <person name="Varga T."/>
            <person name="Slot J."/>
            <person name="Riley R."/>
            <person name="Boka B."/>
            <person name="Rigling D."/>
            <person name="Barry K."/>
            <person name="Lee J."/>
            <person name="Mihaltcheva S."/>
            <person name="LaButti K."/>
            <person name="Lipzen A."/>
            <person name="Waldron R."/>
            <person name="Moloney N.M."/>
            <person name="Sperisen C."/>
            <person name="Kredics L."/>
            <person name="Vagvoelgyi C."/>
            <person name="Patrignani A."/>
            <person name="Fitzpatrick D."/>
            <person name="Nagy I."/>
            <person name="Doyle S."/>
            <person name="Anderson J.B."/>
            <person name="Grigoriev I.V."/>
            <person name="Gueldener U."/>
            <person name="Muensterkoetter M."/>
            <person name="Nagy L.G."/>
        </authorList>
    </citation>
    <scope>NUCLEOTIDE SEQUENCE [LARGE SCALE GENOMIC DNA]</scope>
    <source>
        <strain evidence="3">C18/9</strain>
    </source>
</reference>
<name>A0A284RR57_ARMOS</name>
<evidence type="ECO:0000259" key="1">
    <source>
        <dbReference type="Pfam" id="PF00109"/>
    </source>
</evidence>
<gene>
    <name evidence="2" type="ORF">ARMOST_14626</name>
</gene>
<dbReference type="Pfam" id="PF00109">
    <property type="entry name" value="ketoacyl-synt"/>
    <property type="match status" value="1"/>
</dbReference>
<dbReference type="GO" id="GO:0004312">
    <property type="term" value="F:fatty acid synthase activity"/>
    <property type="evidence" value="ECO:0007669"/>
    <property type="project" value="TreeGrafter"/>
</dbReference>
<organism evidence="2 3">
    <name type="scientific">Armillaria ostoyae</name>
    <name type="common">Armillaria root rot fungus</name>
    <dbReference type="NCBI Taxonomy" id="47428"/>
    <lineage>
        <taxon>Eukaryota</taxon>
        <taxon>Fungi</taxon>
        <taxon>Dikarya</taxon>
        <taxon>Basidiomycota</taxon>
        <taxon>Agaricomycotina</taxon>
        <taxon>Agaricomycetes</taxon>
        <taxon>Agaricomycetidae</taxon>
        <taxon>Agaricales</taxon>
        <taxon>Marasmiineae</taxon>
        <taxon>Physalacriaceae</taxon>
        <taxon>Armillaria</taxon>
    </lineage>
</organism>
<dbReference type="EMBL" id="FUEG01000013">
    <property type="protein sequence ID" value="SJL11223.1"/>
    <property type="molecule type" value="Genomic_DNA"/>
</dbReference>
<dbReference type="GO" id="GO:0044550">
    <property type="term" value="P:secondary metabolite biosynthetic process"/>
    <property type="evidence" value="ECO:0007669"/>
    <property type="project" value="TreeGrafter"/>
</dbReference>
<evidence type="ECO:0000313" key="2">
    <source>
        <dbReference type="EMBL" id="SJL11223.1"/>
    </source>
</evidence>
<evidence type="ECO:0000313" key="3">
    <source>
        <dbReference type="Proteomes" id="UP000219338"/>
    </source>
</evidence>
<dbReference type="PANTHER" id="PTHR43775">
    <property type="entry name" value="FATTY ACID SYNTHASE"/>
    <property type="match status" value="1"/>
</dbReference>